<protein>
    <submittedName>
        <fullName evidence="2">Uncharacterized protein</fullName>
    </submittedName>
</protein>
<organism evidence="2 3">
    <name type="scientific">Dorcoceras hygrometricum</name>
    <dbReference type="NCBI Taxonomy" id="472368"/>
    <lineage>
        <taxon>Eukaryota</taxon>
        <taxon>Viridiplantae</taxon>
        <taxon>Streptophyta</taxon>
        <taxon>Embryophyta</taxon>
        <taxon>Tracheophyta</taxon>
        <taxon>Spermatophyta</taxon>
        <taxon>Magnoliopsida</taxon>
        <taxon>eudicotyledons</taxon>
        <taxon>Gunneridae</taxon>
        <taxon>Pentapetalae</taxon>
        <taxon>asterids</taxon>
        <taxon>lamiids</taxon>
        <taxon>Lamiales</taxon>
        <taxon>Gesneriaceae</taxon>
        <taxon>Didymocarpoideae</taxon>
        <taxon>Trichosporeae</taxon>
        <taxon>Loxocarpinae</taxon>
        <taxon>Dorcoceras</taxon>
    </lineage>
</organism>
<sequence>MNQLELELRSLLEKVQRRKQPAGALTRAAVSYSDQQEAKAISRWSVSADEERPAVAQAHMIQQMSREAQEMKRRRRRRFQSQVTVKEADLMSNVEQEADNSKRNSEESDVVLRNQQMVGVQQMKRDQLLCKQALKQRESWISDDDISSDVITISSDQQEAKAISRWSVSADEERPAVAQAHMIQQMSREAQEMKRRRRIRFQSQVTVEEADLDNQTQATTHPVESFNEPAVAMNPVASFAYPVDMESSRKKAELDNQTQATTHPVESFNEPAVAMNPVASFAYPVDMKSSRKKADVVESYHPDARFQSYGGEVTADAPPVKKAPKKPAMSKKRPAAAAAEEQVLKKKWTLKKKSVTSHPTLEMVAIAQEDNIPANQPVDEDTGETGDQETAEDVGERDDESVFVPSVAHIVDVATSTADDVDHIIQQVLSETAQSASTEGEQIEELDIRGSAVAGHSTVTIDERQLFDLPYEDLIAKWDAEKKQLRTGIVTTGLDVVDIRRVVKDTHQELIAKINSLDKQKDETRADKRPSRKNDRKVLVSEESNKNWADTDTDSSSSSYSSSDSEQEEVHCLMDNQTLEDEALSVIPRGSWGDVSRRFTMIRWAAAAAAAARRRRKFISGQLDEENPFVQNSSVLLVQADEGVSVLFVDRIGDIYRSLPKKSRRYYSKSKFLELAANRHRMRRPPPDVRTIARGAMRVGDRTSHRASTALDARLGRARRAPRSLLSRASAALVAHVGRSLAAPWRTVCTTSRKEAALSSATGRGSLADRCRCLDAPLGRRCASLARRCACAALIFFVVAPPPAGRRSGDVVTAGLISSRVWFGPVPGSP</sequence>
<feature type="compositionally biased region" description="Basic residues" evidence="1">
    <location>
        <begin position="322"/>
        <end position="334"/>
    </location>
</feature>
<gene>
    <name evidence="2" type="ORF">F511_07510</name>
</gene>
<feature type="region of interest" description="Disordered" evidence="1">
    <location>
        <begin position="520"/>
        <end position="570"/>
    </location>
</feature>
<reference evidence="2 3" key="1">
    <citation type="journal article" date="2015" name="Proc. Natl. Acad. Sci. U.S.A.">
        <title>The resurrection genome of Boea hygrometrica: A blueprint for survival of dehydration.</title>
        <authorList>
            <person name="Xiao L."/>
            <person name="Yang G."/>
            <person name="Zhang L."/>
            <person name="Yang X."/>
            <person name="Zhao S."/>
            <person name="Ji Z."/>
            <person name="Zhou Q."/>
            <person name="Hu M."/>
            <person name="Wang Y."/>
            <person name="Chen M."/>
            <person name="Xu Y."/>
            <person name="Jin H."/>
            <person name="Xiao X."/>
            <person name="Hu G."/>
            <person name="Bao F."/>
            <person name="Hu Y."/>
            <person name="Wan P."/>
            <person name="Li L."/>
            <person name="Deng X."/>
            <person name="Kuang T."/>
            <person name="Xiang C."/>
            <person name="Zhu J.K."/>
            <person name="Oliver M.J."/>
            <person name="He Y."/>
        </authorList>
    </citation>
    <scope>NUCLEOTIDE SEQUENCE [LARGE SCALE GENOMIC DNA]</scope>
    <source>
        <strain evidence="3">cv. XS01</strain>
    </source>
</reference>
<feature type="compositionally biased region" description="Low complexity" evidence="1">
    <location>
        <begin position="554"/>
        <end position="564"/>
    </location>
</feature>
<evidence type="ECO:0000256" key="1">
    <source>
        <dbReference type="SAM" id="MobiDB-lite"/>
    </source>
</evidence>
<evidence type="ECO:0000313" key="3">
    <source>
        <dbReference type="Proteomes" id="UP000250235"/>
    </source>
</evidence>
<name>A0A2Z7D375_9LAMI</name>
<dbReference type="AlphaFoldDB" id="A0A2Z7D375"/>
<proteinExistence type="predicted"/>
<feature type="region of interest" description="Disordered" evidence="1">
    <location>
        <begin position="309"/>
        <end position="335"/>
    </location>
</feature>
<accession>A0A2Z7D375</accession>
<evidence type="ECO:0000313" key="2">
    <source>
        <dbReference type="EMBL" id="KZV51319.1"/>
    </source>
</evidence>
<dbReference type="EMBL" id="KQ991756">
    <property type="protein sequence ID" value="KZV51319.1"/>
    <property type="molecule type" value="Genomic_DNA"/>
</dbReference>
<feature type="compositionally biased region" description="Acidic residues" evidence="1">
    <location>
        <begin position="378"/>
        <end position="400"/>
    </location>
</feature>
<dbReference type="Proteomes" id="UP000250235">
    <property type="component" value="Unassembled WGS sequence"/>
</dbReference>
<keyword evidence="3" id="KW-1185">Reference proteome</keyword>
<feature type="region of interest" description="Disordered" evidence="1">
    <location>
        <begin position="369"/>
        <end position="400"/>
    </location>
</feature>
<feature type="region of interest" description="Disordered" evidence="1">
    <location>
        <begin position="65"/>
        <end position="109"/>
    </location>
</feature>
<feature type="compositionally biased region" description="Basic and acidic residues" evidence="1">
    <location>
        <begin position="520"/>
        <end position="545"/>
    </location>
</feature>